<dbReference type="AlphaFoldDB" id="A0A8K0TRG4"/>
<comment type="caution">
    <text evidence="1">The sequence shown here is derived from an EMBL/GenBank/DDBJ whole genome shotgun (WGS) entry which is preliminary data.</text>
</comment>
<proteinExistence type="predicted"/>
<dbReference type="EMBL" id="JAGPXD010000001">
    <property type="protein sequence ID" value="KAH7377169.1"/>
    <property type="molecule type" value="Genomic_DNA"/>
</dbReference>
<reference evidence="1" key="1">
    <citation type="journal article" date="2021" name="Nat. Commun.">
        <title>Genetic determinants of endophytism in the Arabidopsis root mycobiome.</title>
        <authorList>
            <person name="Mesny F."/>
            <person name="Miyauchi S."/>
            <person name="Thiergart T."/>
            <person name="Pickel B."/>
            <person name="Atanasova L."/>
            <person name="Karlsson M."/>
            <person name="Huettel B."/>
            <person name="Barry K.W."/>
            <person name="Haridas S."/>
            <person name="Chen C."/>
            <person name="Bauer D."/>
            <person name="Andreopoulos W."/>
            <person name="Pangilinan J."/>
            <person name="LaButti K."/>
            <person name="Riley R."/>
            <person name="Lipzen A."/>
            <person name="Clum A."/>
            <person name="Drula E."/>
            <person name="Henrissat B."/>
            <person name="Kohler A."/>
            <person name="Grigoriev I.V."/>
            <person name="Martin F.M."/>
            <person name="Hacquard S."/>
        </authorList>
    </citation>
    <scope>NUCLEOTIDE SEQUENCE</scope>
    <source>
        <strain evidence="1">MPI-CAGE-AT-0016</strain>
    </source>
</reference>
<dbReference type="Proteomes" id="UP000813385">
    <property type="component" value="Unassembled WGS sequence"/>
</dbReference>
<evidence type="ECO:0000313" key="2">
    <source>
        <dbReference type="Proteomes" id="UP000813385"/>
    </source>
</evidence>
<evidence type="ECO:0000313" key="1">
    <source>
        <dbReference type="EMBL" id="KAH7377169.1"/>
    </source>
</evidence>
<keyword evidence="2" id="KW-1185">Reference proteome</keyword>
<name>A0A8K0TRG4_9PEZI</name>
<organism evidence="1 2">
    <name type="scientific">Plectosphaerella cucumerina</name>
    <dbReference type="NCBI Taxonomy" id="40658"/>
    <lineage>
        <taxon>Eukaryota</taxon>
        <taxon>Fungi</taxon>
        <taxon>Dikarya</taxon>
        <taxon>Ascomycota</taxon>
        <taxon>Pezizomycotina</taxon>
        <taxon>Sordariomycetes</taxon>
        <taxon>Hypocreomycetidae</taxon>
        <taxon>Glomerellales</taxon>
        <taxon>Plectosphaerellaceae</taxon>
        <taxon>Plectosphaerella</taxon>
    </lineage>
</organism>
<accession>A0A8K0TRG4</accession>
<gene>
    <name evidence="1" type="ORF">B0T11DRAFT_28477</name>
</gene>
<sequence length="219" mass="25249">MSFHSFAATPTSTQNQFQFQISTLETRFVKAPRTKWSIQDQLPKTKEDRDRRLENLGVQSQDGILAGIKRIVDLACKGTWSNLPDGFESYLVGYASRCAYIRAVSWLARCHEQIIERRLGLEVLIHAPICITRAVRLSKKRPEDFLNTYPVLTWERIEEHNNFNIPLLVLLTYGAPSHDNYNTVSQFFKTPFTWEMFRDWHCSYISGVLVSVTGKDVSS</sequence>
<protein>
    <submittedName>
        <fullName evidence="1">Uncharacterized protein</fullName>
    </submittedName>
</protein>